<organism evidence="2 3">
    <name type="scientific">Candidatus Magnetobacterium casense</name>
    <dbReference type="NCBI Taxonomy" id="1455061"/>
    <lineage>
        <taxon>Bacteria</taxon>
        <taxon>Pseudomonadati</taxon>
        <taxon>Nitrospirota</taxon>
        <taxon>Thermodesulfovibrionia</taxon>
        <taxon>Thermodesulfovibrionales</taxon>
        <taxon>Candidatus Magnetobacteriaceae</taxon>
        <taxon>Candidatus Magnetobacterium</taxon>
    </lineage>
</organism>
<keyword evidence="1" id="KW-1133">Transmembrane helix</keyword>
<reference evidence="2 3" key="1">
    <citation type="journal article" date="2020" name="J Geophys Res Biogeosci">
        <title>Magnetotaxis as an Adaptation to Enable Bacterial Shuttling of Microbial Sulfur and Sulfur Cycling Across Aquatic Oxic#Anoxic Interfaces.</title>
        <authorList>
            <person name="Li J."/>
            <person name="Liu P."/>
            <person name="Wang J."/>
            <person name="Roberts A.P."/>
            <person name="Pan Y."/>
        </authorList>
    </citation>
    <scope>NUCLEOTIDE SEQUENCE [LARGE SCALE GENOMIC DNA]</scope>
    <source>
        <strain evidence="2 3">MYR-1_YQ</strain>
    </source>
</reference>
<evidence type="ECO:0000313" key="3">
    <source>
        <dbReference type="Proteomes" id="UP001196980"/>
    </source>
</evidence>
<keyword evidence="3" id="KW-1185">Reference proteome</keyword>
<feature type="transmembrane region" description="Helical" evidence="1">
    <location>
        <begin position="48"/>
        <end position="69"/>
    </location>
</feature>
<evidence type="ECO:0000256" key="1">
    <source>
        <dbReference type="SAM" id="Phobius"/>
    </source>
</evidence>
<protein>
    <submittedName>
        <fullName evidence="2">Uncharacterized protein</fullName>
    </submittedName>
</protein>
<evidence type="ECO:0000313" key="2">
    <source>
        <dbReference type="EMBL" id="MBV6343510.1"/>
    </source>
</evidence>
<comment type="caution">
    <text evidence="2">The sequence shown here is derived from an EMBL/GenBank/DDBJ whole genome shotgun (WGS) entry which is preliminary data.</text>
</comment>
<dbReference type="EMBL" id="JABXWD010000630">
    <property type="protein sequence ID" value="MBV6343510.1"/>
    <property type="molecule type" value="Genomic_DNA"/>
</dbReference>
<sequence>MVSIFRQVRRGLVLGKIYIGRALGWVGILNTSLLCYIAFKSYLTKHPVLIPLVVIGTIGGMVFLGWLDVRLGFYREEQRKQSEENPALRGFLK</sequence>
<proteinExistence type="predicted"/>
<name>A0ABS6S4H9_9BACT</name>
<gene>
    <name evidence="2" type="ORF">HWQ67_18205</name>
</gene>
<feature type="transmembrane region" description="Helical" evidence="1">
    <location>
        <begin position="21"/>
        <end position="42"/>
    </location>
</feature>
<dbReference type="Proteomes" id="UP001196980">
    <property type="component" value="Unassembled WGS sequence"/>
</dbReference>
<keyword evidence="1" id="KW-0472">Membrane</keyword>
<dbReference type="RefSeq" id="WP_218254123.1">
    <property type="nucleotide sequence ID" value="NZ_JABXWD010000630.1"/>
</dbReference>
<keyword evidence="1" id="KW-0812">Transmembrane</keyword>
<accession>A0ABS6S4H9</accession>